<protein>
    <submittedName>
        <fullName evidence="1">Uncharacterized protein</fullName>
    </submittedName>
</protein>
<dbReference type="EMBL" id="VZZJ01000022">
    <property type="protein sequence ID" value="KAB1070969.1"/>
    <property type="molecule type" value="Genomic_DNA"/>
</dbReference>
<name>A0A6N6MMC6_9HYPH</name>
<keyword evidence="2" id="KW-1185">Reference proteome</keyword>
<dbReference type="Proteomes" id="UP000441523">
    <property type="component" value="Unassembled WGS sequence"/>
</dbReference>
<organism evidence="1 2">
    <name type="scientific">Methylobacterium planeticum</name>
    <dbReference type="NCBI Taxonomy" id="2615211"/>
    <lineage>
        <taxon>Bacteria</taxon>
        <taxon>Pseudomonadati</taxon>
        <taxon>Pseudomonadota</taxon>
        <taxon>Alphaproteobacteria</taxon>
        <taxon>Hyphomicrobiales</taxon>
        <taxon>Methylobacteriaceae</taxon>
        <taxon>Methylobacterium</taxon>
    </lineage>
</organism>
<gene>
    <name evidence="1" type="ORF">F6X51_20860</name>
</gene>
<dbReference type="AlphaFoldDB" id="A0A6N6MMC6"/>
<evidence type="ECO:0000313" key="1">
    <source>
        <dbReference type="EMBL" id="KAB1070969.1"/>
    </source>
</evidence>
<reference evidence="1 2" key="1">
    <citation type="submission" date="2019-09" db="EMBL/GenBank/DDBJ databases">
        <title>YIM 132548 draft genome.</title>
        <authorList>
            <person name="Jiang L."/>
        </authorList>
    </citation>
    <scope>NUCLEOTIDE SEQUENCE [LARGE SCALE GENOMIC DNA]</scope>
    <source>
        <strain evidence="1 2">YIM 132548</strain>
    </source>
</reference>
<comment type="caution">
    <text evidence="1">The sequence shown here is derived from an EMBL/GenBank/DDBJ whole genome shotgun (WGS) entry which is preliminary data.</text>
</comment>
<evidence type="ECO:0000313" key="2">
    <source>
        <dbReference type="Proteomes" id="UP000441523"/>
    </source>
</evidence>
<accession>A0A6N6MMC6</accession>
<proteinExistence type="predicted"/>
<sequence>MRTVSNEPQAGPLGTADPEEAAYLALHAERETIERSLALAQVRQRFGANADEVERAHVEERELLLTLDRLMTRIRAAEYKRQPGARRW</sequence>